<evidence type="ECO:0000313" key="3">
    <source>
        <dbReference type="Proteomes" id="UP001058974"/>
    </source>
</evidence>
<evidence type="ECO:0000256" key="1">
    <source>
        <dbReference type="SAM" id="MobiDB-lite"/>
    </source>
</evidence>
<proteinExistence type="predicted"/>
<name>A0A9D5ALY4_PEA</name>
<reference evidence="2 3" key="1">
    <citation type="journal article" date="2022" name="Nat. Genet.">
        <title>Improved pea reference genome and pan-genome highlight genomic features and evolutionary characteristics.</title>
        <authorList>
            <person name="Yang T."/>
            <person name="Liu R."/>
            <person name="Luo Y."/>
            <person name="Hu S."/>
            <person name="Wang D."/>
            <person name="Wang C."/>
            <person name="Pandey M.K."/>
            <person name="Ge S."/>
            <person name="Xu Q."/>
            <person name="Li N."/>
            <person name="Li G."/>
            <person name="Huang Y."/>
            <person name="Saxena R.K."/>
            <person name="Ji Y."/>
            <person name="Li M."/>
            <person name="Yan X."/>
            <person name="He Y."/>
            <person name="Liu Y."/>
            <person name="Wang X."/>
            <person name="Xiang C."/>
            <person name="Varshney R.K."/>
            <person name="Ding H."/>
            <person name="Gao S."/>
            <person name="Zong X."/>
        </authorList>
    </citation>
    <scope>NUCLEOTIDE SEQUENCE [LARGE SCALE GENOMIC DNA]</scope>
    <source>
        <strain evidence="2 3">cv. Zhongwan 6</strain>
    </source>
</reference>
<dbReference type="Proteomes" id="UP001058974">
    <property type="component" value="Chromosome 5"/>
</dbReference>
<feature type="compositionally biased region" description="Acidic residues" evidence="1">
    <location>
        <begin position="83"/>
        <end position="94"/>
    </location>
</feature>
<feature type="region of interest" description="Disordered" evidence="1">
    <location>
        <begin position="78"/>
        <end position="137"/>
    </location>
</feature>
<gene>
    <name evidence="2" type="ORF">KIW84_056832</name>
</gene>
<evidence type="ECO:0008006" key="4">
    <source>
        <dbReference type="Google" id="ProtNLM"/>
    </source>
</evidence>
<evidence type="ECO:0000313" key="2">
    <source>
        <dbReference type="EMBL" id="KAI5411909.1"/>
    </source>
</evidence>
<keyword evidence="3" id="KW-1185">Reference proteome</keyword>
<feature type="compositionally biased region" description="Acidic residues" evidence="1">
    <location>
        <begin position="103"/>
        <end position="112"/>
    </location>
</feature>
<sequence length="169" mass="19309">MVMENLLRSKEYWIVVESGYNRLTSMDGMTPMQKQNLEEMKLEDLKAKNYLFESLDKSILKTITQKDTSKRLWDSMKMKCQEVEDSDDGSEEENAASPARDESSDENEDDEAAPPMTPRVRRTPSYLNDFISGDGLSDEEKDVQTHLALFASVVHSDPISFDEAVKEDK</sequence>
<protein>
    <recommendedName>
        <fullName evidence="4">Retrovirus-related Pol polyprotein from transposon TNT 1-94</fullName>
    </recommendedName>
</protein>
<dbReference type="AlphaFoldDB" id="A0A9D5ALY4"/>
<dbReference type="Gramene" id="Psat05G0683200-T1">
    <property type="protein sequence ID" value="KAI5411909.1"/>
    <property type="gene ID" value="KIW84_056832"/>
</dbReference>
<accession>A0A9D5ALY4</accession>
<dbReference type="Pfam" id="PF14223">
    <property type="entry name" value="Retrotran_gag_2"/>
    <property type="match status" value="1"/>
</dbReference>
<dbReference type="EMBL" id="JAMSHJ010000005">
    <property type="protein sequence ID" value="KAI5411909.1"/>
    <property type="molecule type" value="Genomic_DNA"/>
</dbReference>
<organism evidence="2 3">
    <name type="scientific">Pisum sativum</name>
    <name type="common">Garden pea</name>
    <name type="synonym">Lathyrus oleraceus</name>
    <dbReference type="NCBI Taxonomy" id="3888"/>
    <lineage>
        <taxon>Eukaryota</taxon>
        <taxon>Viridiplantae</taxon>
        <taxon>Streptophyta</taxon>
        <taxon>Embryophyta</taxon>
        <taxon>Tracheophyta</taxon>
        <taxon>Spermatophyta</taxon>
        <taxon>Magnoliopsida</taxon>
        <taxon>eudicotyledons</taxon>
        <taxon>Gunneridae</taxon>
        <taxon>Pentapetalae</taxon>
        <taxon>rosids</taxon>
        <taxon>fabids</taxon>
        <taxon>Fabales</taxon>
        <taxon>Fabaceae</taxon>
        <taxon>Papilionoideae</taxon>
        <taxon>50 kb inversion clade</taxon>
        <taxon>NPAAA clade</taxon>
        <taxon>Hologalegina</taxon>
        <taxon>IRL clade</taxon>
        <taxon>Fabeae</taxon>
        <taxon>Lathyrus</taxon>
    </lineage>
</organism>
<comment type="caution">
    <text evidence="2">The sequence shown here is derived from an EMBL/GenBank/DDBJ whole genome shotgun (WGS) entry which is preliminary data.</text>
</comment>